<evidence type="ECO:0000313" key="2">
    <source>
        <dbReference type="EMBL" id="KAF6811532.1"/>
    </source>
</evidence>
<feature type="compositionally biased region" description="Polar residues" evidence="1">
    <location>
        <begin position="172"/>
        <end position="192"/>
    </location>
</feature>
<feature type="compositionally biased region" description="Basic and acidic residues" evidence="1">
    <location>
        <begin position="418"/>
        <end position="429"/>
    </location>
</feature>
<reference evidence="2 3" key="1">
    <citation type="journal article" date="2020" name="Phytopathology">
        <title>Genome Sequence Resources of Colletotrichum truncatum, C. plurivorum, C. musicola, and C. sojae: Four Species Pathogenic to Soybean (Glycine max).</title>
        <authorList>
            <person name="Rogerio F."/>
            <person name="Boufleur T.R."/>
            <person name="Ciampi-Guillardi M."/>
            <person name="Sukno S.A."/>
            <person name="Thon M.R."/>
            <person name="Massola Junior N.S."/>
            <person name="Baroncelli R."/>
        </authorList>
    </citation>
    <scope>NUCLEOTIDE SEQUENCE [LARGE SCALE GENOMIC DNA]</scope>
    <source>
        <strain evidence="2 3">LFN0009</strain>
    </source>
</reference>
<keyword evidence="3" id="KW-1185">Reference proteome</keyword>
<evidence type="ECO:0000256" key="1">
    <source>
        <dbReference type="SAM" id="MobiDB-lite"/>
    </source>
</evidence>
<gene>
    <name evidence="2" type="ORF">CSOJ01_05665</name>
</gene>
<accession>A0A8H6MWG2</accession>
<evidence type="ECO:0000313" key="3">
    <source>
        <dbReference type="Proteomes" id="UP000652219"/>
    </source>
</evidence>
<dbReference type="AlphaFoldDB" id="A0A8H6MWG2"/>
<sequence length="435" mass="48326">MKEILWRCGGRPSCFRHENSARDEDDKVSRTVAGGRRHQQIVNVIETHFSPALVEWARNTAQWDQSECSTARFVYKNVLNLELVTTDVHVRTPESIEDLVSAISPVFNASTTARIAANLKGFDAIAGIECSKGFIAQKFIWDWICHIIEQLYAGTETVDDSPELASLVPTKTGYQSTEGRRSSPSAENQTGPPETAGSHFVYHGTSAHYNPIHWPRYFTGTPFDVLGAFTTANQMGLRAVPGLFTAFSPLRALLWAAFKGHVPCMTPSVTQLGHMQQPWFCNGAFYRGVVLFQFHCTQPSVLTSYTIPAGKEKAWGGISQGPAAHCTSLNAAWEQFNAIHGEGRGKWPDVIHGLEYGPELDRSDTTRINLWRTMWTGYDGPIQLNSQHAATFAVYFELVGPNMRQQPISHKAGTLTCDDDRQEKGDGRGWEGYQS</sequence>
<feature type="region of interest" description="Disordered" evidence="1">
    <location>
        <begin position="169"/>
        <end position="197"/>
    </location>
</feature>
<dbReference type="Proteomes" id="UP000652219">
    <property type="component" value="Unassembled WGS sequence"/>
</dbReference>
<name>A0A8H6MWG2_9PEZI</name>
<comment type="caution">
    <text evidence="2">The sequence shown here is derived from an EMBL/GenBank/DDBJ whole genome shotgun (WGS) entry which is preliminary data.</text>
</comment>
<proteinExistence type="predicted"/>
<organism evidence="2 3">
    <name type="scientific">Colletotrichum sojae</name>
    <dbReference type="NCBI Taxonomy" id="2175907"/>
    <lineage>
        <taxon>Eukaryota</taxon>
        <taxon>Fungi</taxon>
        <taxon>Dikarya</taxon>
        <taxon>Ascomycota</taxon>
        <taxon>Pezizomycotina</taxon>
        <taxon>Sordariomycetes</taxon>
        <taxon>Hypocreomycetidae</taxon>
        <taxon>Glomerellales</taxon>
        <taxon>Glomerellaceae</taxon>
        <taxon>Colletotrichum</taxon>
        <taxon>Colletotrichum orchidearum species complex</taxon>
    </lineage>
</organism>
<dbReference type="EMBL" id="WIGN01000073">
    <property type="protein sequence ID" value="KAF6811532.1"/>
    <property type="molecule type" value="Genomic_DNA"/>
</dbReference>
<protein>
    <submittedName>
        <fullName evidence="2">Uncharacterized protein</fullName>
    </submittedName>
</protein>
<feature type="region of interest" description="Disordered" evidence="1">
    <location>
        <begin position="407"/>
        <end position="435"/>
    </location>
</feature>